<accession>A0ABQ6B1X5</accession>
<gene>
    <name evidence="2" type="ORF">GCM10007857_44010</name>
</gene>
<dbReference type="Proteomes" id="UP001156905">
    <property type="component" value="Unassembled WGS sequence"/>
</dbReference>
<organism evidence="2 3">
    <name type="scientific">Bradyrhizobium iriomotense</name>
    <dbReference type="NCBI Taxonomy" id="441950"/>
    <lineage>
        <taxon>Bacteria</taxon>
        <taxon>Pseudomonadati</taxon>
        <taxon>Pseudomonadota</taxon>
        <taxon>Alphaproteobacteria</taxon>
        <taxon>Hyphomicrobiales</taxon>
        <taxon>Nitrobacteraceae</taxon>
        <taxon>Bradyrhizobium</taxon>
    </lineage>
</organism>
<evidence type="ECO:0000313" key="2">
    <source>
        <dbReference type="EMBL" id="GLR87690.1"/>
    </source>
</evidence>
<dbReference type="EMBL" id="BSOW01000015">
    <property type="protein sequence ID" value="GLR87690.1"/>
    <property type="molecule type" value="Genomic_DNA"/>
</dbReference>
<keyword evidence="3" id="KW-1185">Reference proteome</keyword>
<proteinExistence type="predicted"/>
<feature type="region of interest" description="Disordered" evidence="1">
    <location>
        <begin position="35"/>
        <end position="60"/>
    </location>
</feature>
<name>A0ABQ6B1X5_9BRAD</name>
<protein>
    <submittedName>
        <fullName evidence="2">Uncharacterized protein</fullName>
    </submittedName>
</protein>
<reference evidence="3" key="1">
    <citation type="journal article" date="2019" name="Int. J. Syst. Evol. Microbiol.">
        <title>The Global Catalogue of Microorganisms (GCM) 10K type strain sequencing project: providing services to taxonomists for standard genome sequencing and annotation.</title>
        <authorList>
            <consortium name="The Broad Institute Genomics Platform"/>
            <consortium name="The Broad Institute Genome Sequencing Center for Infectious Disease"/>
            <person name="Wu L."/>
            <person name="Ma J."/>
        </authorList>
    </citation>
    <scope>NUCLEOTIDE SEQUENCE [LARGE SCALE GENOMIC DNA]</scope>
    <source>
        <strain evidence="3">NBRC 102520</strain>
    </source>
</reference>
<comment type="caution">
    <text evidence="2">The sequence shown here is derived from an EMBL/GenBank/DDBJ whole genome shotgun (WGS) entry which is preliminary data.</text>
</comment>
<sequence length="60" mass="6456">MADYHDGPLYLVMDAMLAGIRQFLTFEESLRLGAGPSGATLDRSLPRGGPPVTSEGKHRV</sequence>
<evidence type="ECO:0000313" key="3">
    <source>
        <dbReference type="Proteomes" id="UP001156905"/>
    </source>
</evidence>
<evidence type="ECO:0000256" key="1">
    <source>
        <dbReference type="SAM" id="MobiDB-lite"/>
    </source>
</evidence>